<name>A0A841IS71_9ACTN</name>
<evidence type="ECO:0000313" key="3">
    <source>
        <dbReference type="Proteomes" id="UP000536604"/>
    </source>
</evidence>
<keyword evidence="1" id="KW-0812">Transmembrane</keyword>
<protein>
    <submittedName>
        <fullName evidence="2">Uncharacterized protein</fullName>
    </submittedName>
</protein>
<dbReference type="Proteomes" id="UP000536604">
    <property type="component" value="Unassembled WGS sequence"/>
</dbReference>
<feature type="transmembrane region" description="Helical" evidence="1">
    <location>
        <begin position="6"/>
        <end position="27"/>
    </location>
</feature>
<dbReference type="EMBL" id="JACHJO010000005">
    <property type="protein sequence ID" value="MBB6120106.1"/>
    <property type="molecule type" value="Genomic_DNA"/>
</dbReference>
<sequence length="30" mass="3229">MLGTIAFVMMCVSLSLMFIAGVIAMLVKTH</sequence>
<keyword evidence="1" id="KW-0472">Membrane</keyword>
<gene>
    <name evidence="2" type="ORF">FHS13_002057</name>
</gene>
<reference evidence="2 3" key="1">
    <citation type="submission" date="2020-08" db="EMBL/GenBank/DDBJ databases">
        <title>Genomic Encyclopedia of Type Strains, Phase III (KMG-III): the genomes of soil and plant-associated and newly described type strains.</title>
        <authorList>
            <person name="Whitman W."/>
        </authorList>
    </citation>
    <scope>NUCLEOTIDE SEQUENCE [LARGE SCALE GENOMIC DNA]</scope>
    <source>
        <strain evidence="2 3">CECT 8712</strain>
    </source>
</reference>
<dbReference type="AlphaFoldDB" id="A0A841IS71"/>
<comment type="caution">
    <text evidence="2">The sequence shown here is derived from an EMBL/GenBank/DDBJ whole genome shotgun (WGS) entry which is preliminary data.</text>
</comment>
<keyword evidence="3" id="KW-1185">Reference proteome</keyword>
<evidence type="ECO:0000313" key="2">
    <source>
        <dbReference type="EMBL" id="MBB6120106.1"/>
    </source>
</evidence>
<proteinExistence type="predicted"/>
<evidence type="ECO:0000256" key="1">
    <source>
        <dbReference type="SAM" id="Phobius"/>
    </source>
</evidence>
<accession>A0A841IS71</accession>
<organism evidence="2 3">
    <name type="scientific">Nocardiopsis algeriensis</name>
    <dbReference type="NCBI Taxonomy" id="1478215"/>
    <lineage>
        <taxon>Bacteria</taxon>
        <taxon>Bacillati</taxon>
        <taxon>Actinomycetota</taxon>
        <taxon>Actinomycetes</taxon>
        <taxon>Streptosporangiales</taxon>
        <taxon>Nocardiopsidaceae</taxon>
        <taxon>Nocardiopsis</taxon>
    </lineage>
</organism>
<keyword evidence="1" id="KW-1133">Transmembrane helix</keyword>